<dbReference type="GO" id="GO:0006417">
    <property type="term" value="P:regulation of translation"/>
    <property type="evidence" value="ECO:0007669"/>
    <property type="project" value="UniProtKB-KW"/>
</dbReference>
<feature type="region of interest" description="Disordered" evidence="5">
    <location>
        <begin position="111"/>
        <end position="152"/>
    </location>
</feature>
<keyword evidence="2" id="KW-0810">Translation regulation</keyword>
<gene>
    <name evidence="6" type="ORF">Sangu_2105800</name>
</gene>
<reference evidence="6" key="1">
    <citation type="submission" date="2020-06" db="EMBL/GenBank/DDBJ databases">
        <authorList>
            <person name="Li T."/>
            <person name="Hu X."/>
            <person name="Zhang T."/>
            <person name="Song X."/>
            <person name="Zhang H."/>
            <person name="Dai N."/>
            <person name="Sheng W."/>
            <person name="Hou X."/>
            <person name="Wei L."/>
        </authorList>
    </citation>
    <scope>NUCLEOTIDE SEQUENCE</scope>
    <source>
        <strain evidence="6">G01</strain>
        <tissue evidence="6">Leaf</tissue>
    </source>
</reference>
<feature type="compositionally biased region" description="Basic and acidic residues" evidence="5">
    <location>
        <begin position="825"/>
        <end position="838"/>
    </location>
</feature>
<dbReference type="GO" id="GO:0000056">
    <property type="term" value="P:ribosomal small subunit export from nucleus"/>
    <property type="evidence" value="ECO:0007669"/>
    <property type="project" value="TreeGrafter"/>
</dbReference>
<evidence type="ECO:0000256" key="2">
    <source>
        <dbReference type="ARBA" id="ARBA00022845"/>
    </source>
</evidence>
<evidence type="ECO:0000256" key="3">
    <source>
        <dbReference type="ARBA" id="ARBA00022884"/>
    </source>
</evidence>
<dbReference type="PANTHER" id="PTHR13102">
    <property type="entry name" value="NUCLEOLAR PROTEIN 9"/>
    <property type="match status" value="1"/>
</dbReference>
<sequence length="864" mass="96116">MGPNKNNYPNNWASIVVGPSWAKQQKAQRKRAEKRSRWLPFSLTRSNFTFTAAEVFSVLSLQFALFQLLGLCFGDIGMVSIGLKALQLRKHKSRNLSEDGLMADEGTSSIGKVRKHRRMGRKGSKKNAGFHGGASTENQSGGGVPKKFAKDKTSSVHQASYIRKQVDPETATYFSEISNVIEGAEIDLEERSVICGNALEEARGKEVELATDYIISHTMQTLLEGCSVEHLCAFLRGCAKDFCRISMDRSGSHVAETALKSLARHLEDDENHSLIEETLSTLCQAIVVNPVDIMCNCYGSHVLRRLLCLCKGVPVDSSEFHSIKPSVVLAERLNLRSSQLDGHETQQNQPFPDQLKFLISEMLNPLRADIAILQVNQYSSLVLQTALKLLAGKEEELFRLVPVLLGCHADNALDGDFIEVPAVKKILRLVEENAYSHLMEVILAVAPDTLYNEIFTKVFKNSLFRMSSHPSANFVVQALISHARNQEHIKLIYEELGSRFKSLVELGRCGVVAALVAASQRLEIYEQKCCKALVDAVCLTNEPSACIVPRILFLDNYFSAVDKANWNWPSGVRMHVLGSLMLQSIFRFPSEFVEAYITSITSLEENQVLEASKDPAGVRVIEAFLTSNASAKQKRKLVSKLRGHFGELSVLPSGSFTVEKCFSASNLSLRETIVSELLPVQTELSKTKQGPYLLKKLDVESFAKRPDHWRSRQTSKESAYKEFYAAFGPMDTKSSRSENFLSDTHHKSMEKLKGMRKDIDASLSSGYSSKSGTPFLAHQGSARPKKKGNKQVPEGREFPRDGGDDSFQSKSKRHKVDKTSISSKNDNDGETLHGDKSSNIKNENKRRRKDGLSKSLDKKLKAGI</sequence>
<feature type="region of interest" description="Disordered" evidence="5">
    <location>
        <begin position="763"/>
        <end position="864"/>
    </location>
</feature>
<dbReference type="InterPro" id="IPR040000">
    <property type="entry name" value="NOP9"/>
</dbReference>
<dbReference type="SMART" id="SM00025">
    <property type="entry name" value="Pumilio"/>
    <property type="match status" value="6"/>
</dbReference>
<organism evidence="6">
    <name type="scientific">Sesamum angustifolium</name>
    <dbReference type="NCBI Taxonomy" id="2727405"/>
    <lineage>
        <taxon>Eukaryota</taxon>
        <taxon>Viridiplantae</taxon>
        <taxon>Streptophyta</taxon>
        <taxon>Embryophyta</taxon>
        <taxon>Tracheophyta</taxon>
        <taxon>Spermatophyta</taxon>
        <taxon>Magnoliopsida</taxon>
        <taxon>eudicotyledons</taxon>
        <taxon>Gunneridae</taxon>
        <taxon>Pentapetalae</taxon>
        <taxon>asterids</taxon>
        <taxon>lamiids</taxon>
        <taxon>Lamiales</taxon>
        <taxon>Pedaliaceae</taxon>
        <taxon>Sesamum</taxon>
    </lineage>
</organism>
<evidence type="ECO:0000256" key="1">
    <source>
        <dbReference type="ARBA" id="ARBA00022737"/>
    </source>
</evidence>
<dbReference type="GO" id="GO:0030688">
    <property type="term" value="C:preribosome, small subunit precursor"/>
    <property type="evidence" value="ECO:0007669"/>
    <property type="project" value="TreeGrafter"/>
</dbReference>
<dbReference type="GO" id="GO:0003723">
    <property type="term" value="F:RNA binding"/>
    <property type="evidence" value="ECO:0007669"/>
    <property type="project" value="UniProtKB-KW"/>
</dbReference>
<dbReference type="EMBL" id="JACGWK010000013">
    <property type="protein sequence ID" value="KAL0319496.1"/>
    <property type="molecule type" value="Genomic_DNA"/>
</dbReference>
<dbReference type="GO" id="GO:0000480">
    <property type="term" value="P:endonucleolytic cleavage in 5'-ETS of tricistronic rRNA transcript (SSU-rRNA, 5.8S rRNA, LSU-rRNA)"/>
    <property type="evidence" value="ECO:0007669"/>
    <property type="project" value="TreeGrafter"/>
</dbReference>
<feature type="compositionally biased region" description="Basic residues" evidence="5">
    <location>
        <begin position="112"/>
        <end position="125"/>
    </location>
</feature>
<dbReference type="Pfam" id="PF22493">
    <property type="entry name" value="PUF_NOP9"/>
    <property type="match status" value="1"/>
</dbReference>
<accession>A0AAW2LP52</accession>
<feature type="compositionally biased region" description="Basic and acidic residues" evidence="5">
    <location>
        <begin position="850"/>
        <end position="864"/>
    </location>
</feature>
<dbReference type="GO" id="GO:0005730">
    <property type="term" value="C:nucleolus"/>
    <property type="evidence" value="ECO:0007669"/>
    <property type="project" value="TreeGrafter"/>
</dbReference>
<dbReference type="InterPro" id="IPR011989">
    <property type="entry name" value="ARM-like"/>
</dbReference>
<comment type="caution">
    <text evidence="6">The sequence shown here is derived from an EMBL/GenBank/DDBJ whole genome shotgun (WGS) entry which is preliminary data.</text>
</comment>
<dbReference type="Gene3D" id="1.25.10.10">
    <property type="entry name" value="Leucine-rich Repeat Variant"/>
    <property type="match status" value="2"/>
</dbReference>
<dbReference type="GO" id="GO:0030686">
    <property type="term" value="C:90S preribosome"/>
    <property type="evidence" value="ECO:0007669"/>
    <property type="project" value="TreeGrafter"/>
</dbReference>
<dbReference type="SUPFAM" id="SSF48371">
    <property type="entry name" value="ARM repeat"/>
    <property type="match status" value="2"/>
</dbReference>
<dbReference type="GO" id="GO:0000447">
    <property type="term" value="P:endonucleolytic cleavage in ITS1 to separate SSU-rRNA from 5.8S rRNA and LSU-rRNA from tricistronic rRNA transcript (SSU-rRNA, 5.8S rRNA, LSU-rRNA)"/>
    <property type="evidence" value="ECO:0007669"/>
    <property type="project" value="TreeGrafter"/>
</dbReference>
<keyword evidence="1" id="KW-0677">Repeat</keyword>
<feature type="repeat" description="Pumilio" evidence="4">
    <location>
        <begin position="457"/>
        <end position="494"/>
    </location>
</feature>
<reference evidence="6" key="2">
    <citation type="journal article" date="2024" name="Plant">
        <title>Genomic evolution and insights into agronomic trait innovations of Sesamum species.</title>
        <authorList>
            <person name="Miao H."/>
            <person name="Wang L."/>
            <person name="Qu L."/>
            <person name="Liu H."/>
            <person name="Sun Y."/>
            <person name="Le M."/>
            <person name="Wang Q."/>
            <person name="Wei S."/>
            <person name="Zheng Y."/>
            <person name="Lin W."/>
            <person name="Duan Y."/>
            <person name="Cao H."/>
            <person name="Xiong S."/>
            <person name="Wang X."/>
            <person name="Wei L."/>
            <person name="Li C."/>
            <person name="Ma Q."/>
            <person name="Ju M."/>
            <person name="Zhao R."/>
            <person name="Li G."/>
            <person name="Mu C."/>
            <person name="Tian Q."/>
            <person name="Mei H."/>
            <person name="Zhang T."/>
            <person name="Gao T."/>
            <person name="Zhang H."/>
        </authorList>
    </citation>
    <scope>NUCLEOTIDE SEQUENCE</scope>
    <source>
        <strain evidence="6">G01</strain>
    </source>
</reference>
<keyword evidence="3" id="KW-0694">RNA-binding</keyword>
<evidence type="ECO:0000313" key="6">
    <source>
        <dbReference type="EMBL" id="KAL0319496.1"/>
    </source>
</evidence>
<dbReference type="GO" id="GO:0000472">
    <property type="term" value="P:endonucleolytic cleavage to generate mature 5'-end of SSU-rRNA from (SSU-rRNA, 5.8S rRNA, LSU-rRNA)"/>
    <property type="evidence" value="ECO:0007669"/>
    <property type="project" value="TreeGrafter"/>
</dbReference>
<name>A0AAW2LP52_9LAMI</name>
<proteinExistence type="predicted"/>
<dbReference type="PANTHER" id="PTHR13102:SF0">
    <property type="entry name" value="NUCLEOLAR PROTEIN 9"/>
    <property type="match status" value="1"/>
</dbReference>
<dbReference type="InterPro" id="IPR016024">
    <property type="entry name" value="ARM-type_fold"/>
</dbReference>
<feature type="compositionally biased region" description="Basic and acidic residues" evidence="5">
    <location>
        <begin position="793"/>
        <end position="803"/>
    </location>
</feature>
<evidence type="ECO:0000256" key="4">
    <source>
        <dbReference type="PROSITE-ProRule" id="PRU00317"/>
    </source>
</evidence>
<dbReference type="AlphaFoldDB" id="A0AAW2LP52"/>
<dbReference type="InterPro" id="IPR001313">
    <property type="entry name" value="Pumilio_RNA-bd_rpt"/>
</dbReference>
<protein>
    <submittedName>
        <fullName evidence="6">Pumilio23</fullName>
    </submittedName>
</protein>
<evidence type="ECO:0000256" key="5">
    <source>
        <dbReference type="SAM" id="MobiDB-lite"/>
    </source>
</evidence>
<dbReference type="PROSITE" id="PS50302">
    <property type="entry name" value="PUM"/>
    <property type="match status" value="1"/>
</dbReference>